<accession>A0A5P8D474</accession>
<proteinExistence type="predicted"/>
<dbReference type="Proteomes" id="UP000326781">
    <property type="component" value="Segment"/>
</dbReference>
<organism evidence="1 2">
    <name type="scientific">Pectobacterium phage Wc4</name>
    <dbReference type="NCBI Taxonomy" id="2652428"/>
    <lineage>
        <taxon>Viruses</taxon>
        <taxon>Duplodnaviria</taxon>
        <taxon>Heunggongvirae</taxon>
        <taxon>Uroviricota</taxon>
        <taxon>Caudoviricetes</taxon>
        <taxon>Andersonviridae</taxon>
        <taxon>Andersonviridae incertae sedis</taxon>
        <taxon>Arnovirus</taxon>
        <taxon>Arnovirus Wc4</taxon>
    </lineage>
</organism>
<name>A0A5P8D474_9CAUD</name>
<evidence type="ECO:0000313" key="2">
    <source>
        <dbReference type="Proteomes" id="UP000326781"/>
    </source>
</evidence>
<protein>
    <submittedName>
        <fullName evidence="1">Uncharacterized protein</fullName>
    </submittedName>
</protein>
<keyword evidence="2" id="KW-1185">Reference proteome</keyword>
<evidence type="ECO:0000313" key="1">
    <source>
        <dbReference type="EMBL" id="QFP93784.1"/>
    </source>
</evidence>
<sequence length="120" mass="13669">MTTAAILKNSLKPEDVLPRLKAEGANLDTLTVSIEVFDFSRDLYGNHTSHYSADLYCGDKCVSHIVSTGSRREQSGYTTERCEHALYDLRKLGWSIGERTHFKEYSSNHIVEYKLLNKPE</sequence>
<reference evidence="1 2" key="1">
    <citation type="submission" date="2019-08" db="EMBL/GenBank/DDBJ databases">
        <title>Six bacteriophages against potato bacterial diseases.</title>
        <authorList>
            <person name="Zhang X."/>
            <person name="Kering K."/>
        </authorList>
    </citation>
    <scope>NUCLEOTIDE SEQUENCE [LARGE SCALE GENOMIC DNA]</scope>
</reference>
<dbReference type="EMBL" id="MN270891">
    <property type="protein sequence ID" value="QFP93784.1"/>
    <property type="molecule type" value="Genomic_DNA"/>
</dbReference>